<dbReference type="EMBL" id="MW822145">
    <property type="protein sequence ID" value="QWT30099.1"/>
    <property type="molecule type" value="Genomic_DNA"/>
</dbReference>
<sequence length="122" mass="13639">MSHGRHVCKCGITLSSCKCPKNHQILSVSETCDHKWAVDVEEELDREYDIASYSGKSGRLLEVDLPVGRHSLHVSLTNIYGYVISLLIHDETGGLLKEVDLYTCLGKQDIADTVHSLYTSYE</sequence>
<evidence type="ECO:0000313" key="2">
    <source>
        <dbReference type="Proteomes" id="UP000683399"/>
    </source>
</evidence>
<dbReference type="KEGG" id="vg:77927804"/>
<name>A0A8F2E716_9CAUD</name>
<dbReference type="Proteomes" id="UP000683399">
    <property type="component" value="Segment"/>
</dbReference>
<organism evidence="1 2">
    <name type="scientific">Streptomyces phage TunaTartare</name>
    <dbReference type="NCBI Taxonomy" id="2848887"/>
    <lineage>
        <taxon>Viruses</taxon>
        <taxon>Duplodnaviria</taxon>
        <taxon>Heunggongvirae</taxon>
        <taxon>Uroviricota</taxon>
        <taxon>Caudoviricetes</taxon>
        <taxon>Stanwilliamsviridae</taxon>
        <taxon>Loccivirinae</taxon>
        <taxon>Faustvirus</taxon>
        <taxon>Faustvirus tunatartare</taxon>
    </lineage>
</organism>
<dbReference type="GeneID" id="77927804"/>
<reference evidence="1 2" key="1">
    <citation type="submission" date="2021-03" db="EMBL/GenBank/DDBJ databases">
        <authorList>
            <person name="Alqahtani R."/>
            <person name="Behailu E."/>
            <person name="Cappabianca D.W."/>
            <person name="Csanadi-Schwartz K.M."/>
            <person name="Dalal A.S."/>
            <person name="Fahim M.S."/>
            <person name="Franklin J.M."/>
            <person name="Gluckman M.H."/>
            <person name="Levine C.J."/>
            <person name="Martin N."/>
            <person name="Milza N."/>
            <person name="Najmabadi R."/>
            <person name="Newman A.M."/>
            <person name="Pajunar M."/>
            <person name="Qalawee I."/>
            <person name="Rizvi A."/>
            <person name="Samuel A."/>
            <person name="Smith A."/>
            <person name="Swann F.E."/>
            <person name="Sweeney P."/>
            <person name="Torres N.R."/>
            <person name="Ventrone L."/>
            <person name="Ventura L."/>
            <person name="Wroe M."/>
            <person name="Acquaye N.A."/>
            <person name="Agnes T.J."/>
            <person name="Ahmed A."/>
            <person name="Ahmed S."/>
            <person name="Amodu B.A."/>
            <person name="Arefeayne N.F."/>
            <person name="Asamoah-Frimpong E.A."/>
            <person name="Attaran A."/>
            <person name="Barragan J.M."/>
            <person name="Baumgarten L.N."/>
            <person name="Berhane B."/>
            <person name="Beyene A."/>
            <person name="Bhattarai B."/>
            <person name="Biondokin D.V."/>
            <person name="Boone B.K."/>
            <person name="Burney S.Z."/>
            <person name="Cayanan J.T."/>
            <person name="Cesta G."/>
            <person name="Chang J."/>
            <person name="Chavez J."/>
            <person name="Chorbajian C."/>
            <person name="Christian S."/>
            <person name="Corns J.R."/>
            <person name="Corns N.R."/>
            <person name="Cowan J.T."/>
            <person name="Coyne C."/>
            <person name="Dadzie B."/>
            <person name="Datu D.V."/>
            <person name="Deng B.C."/>
            <person name="Der L."/>
            <person name="Dickerson K."/>
            <person name="Dozier E."/>
            <person name="Egbunine A.O."/>
            <person name="Farooq M."/>
            <person name="Fonge A.E."/>
            <person name="Ghomsi-Nono M.P."/>
            <person name="Giampietro H."/>
            <person name="Gunnison R.P."/>
            <person name="Han S.H."/>
            <person name="Hennigan A.J."/>
            <person name="Hong A.N."/>
            <person name="Ijomor E.C."/>
            <person name="Jalali A."/>
            <person name="Jamil T.Z."/>
            <person name="Jenkins C.R."/>
            <person name="Joseph M.A."/>
            <person name="Jowanowitch O.J."/>
            <person name="Kang D."/>
            <person name="Khan A."/>
            <person name="Khan Z.K."/>
            <person name="Kiewe T."/>
            <person name="Kjerulf A.B."/>
            <person name="Kolosey V."/>
            <person name="Kurup M."/>
            <person name="Lee V.H."/>
            <person name="Llontop-Maldonado V."/>
            <person name="Long P."/>
            <person name="Lu N."/>
            <person name="Majekodunmi A."/>
            <person name="Malik H.W."/>
            <person name="Marcellino S.C."/>
            <person name="Martinez L.A."/>
            <person name="Meher F.N."/>
            <person name="Michelin M.A."/>
            <person name="Mitchell K.G."/>
            <person name="Mullens W.J."/>
            <person name="Nwakama C."/>
            <person name="Nwosu F.T."/>
            <person name="Oboh E.C."/>
            <person name="Odujinrin O."/>
            <person name="Ogunsan O."/>
            <person name="O'Neill K."/>
            <person name="Oxlaj J.A."/>
            <person name="Patel A.K."/>
            <person name="Patel B.R."/>
            <person name="Pham Q."/>
            <person name="Porter J."/>
            <person name="Portes J."/>
            <person name="Prokopenko A."/>
            <person name="Quraishi M."/>
            <person name="Qureshi M."/>
            <person name="Rivera A."/>
            <person name="Rubalsky V."/>
            <person name="Saikali Y."/>
            <person name="Saqaf K."/>
            <person name="Saroya S.R."/>
            <person name="Seas A."/>
            <person name="Shadrick R.E."/>
            <person name="Sharda N."/>
            <person name="Sigindere M.T."/>
            <person name="Simbi V.G."/>
            <person name="Thuzar C."/>
            <person name="Tran K."/>
            <person name="Tran V.D."/>
            <person name="Trang W."/>
            <person name="Vaishnav N."/>
            <person name="Vuong K."/>
            <person name="Walker C."/>
            <person name="Wallace S.A."/>
            <person name="Warfield J.C."/>
            <person name="Wikina T."/>
            <person name="Wobbeking F.T."/>
            <person name="Worrent L.D."/>
            <person name="Yan T."/>
            <person name="Zehra A."/>
            <person name="Avazpour P."/>
            <person name="Kim F.M."/>
            <person name="Mason K."/>
            <person name="Nguyen D.A."/>
            <person name="Pettit S.M."/>
            <person name="Zhou O.J."/>
            <person name="Brissett D.L."/>
            <person name="Gualtieri C."/>
            <person name="Hufford T.M."/>
            <person name="Ko J.M."/>
            <person name="Novak J.K."/>
            <person name="Smith Z.M."/>
            <person name="Mayer-Bacon C."/>
            <person name="Erill I."/>
            <person name="Caruso S.M."/>
            <person name="Garlena R.A."/>
            <person name="Russell D.A."/>
            <person name="Pope W.H."/>
            <person name="Jacobs-Sera D."/>
            <person name="Hatfull G.F."/>
        </authorList>
    </citation>
    <scope>NUCLEOTIDE SEQUENCE [LARGE SCALE GENOMIC DNA]</scope>
</reference>
<gene>
    <name evidence="1" type="primary">237</name>
    <name evidence="1" type="ORF">SEA_TUNATARTARE_237</name>
</gene>
<keyword evidence="2" id="KW-1185">Reference proteome</keyword>
<protein>
    <submittedName>
        <fullName evidence="1">Uncharacterized protein</fullName>
    </submittedName>
</protein>
<evidence type="ECO:0000313" key="1">
    <source>
        <dbReference type="EMBL" id="QWT30099.1"/>
    </source>
</evidence>
<dbReference type="RefSeq" id="YP_010652056.1">
    <property type="nucleotide sequence ID" value="NC_070784.1"/>
</dbReference>
<accession>A0A8F2E716</accession>
<proteinExistence type="predicted"/>